<dbReference type="GO" id="GO:0046872">
    <property type="term" value="F:metal ion binding"/>
    <property type="evidence" value="ECO:0007669"/>
    <property type="project" value="UniProtKB-KW"/>
</dbReference>
<dbReference type="SUPFAM" id="SSF102114">
    <property type="entry name" value="Radical SAM enzymes"/>
    <property type="match status" value="1"/>
</dbReference>
<dbReference type="CDD" id="cd01335">
    <property type="entry name" value="Radical_SAM"/>
    <property type="match status" value="1"/>
</dbReference>
<name>A0A937RS50_9ACTN</name>
<gene>
    <name evidence="7" type="ORF">I7412_28015</name>
</gene>
<keyword evidence="2" id="KW-0004">4Fe-4S</keyword>
<protein>
    <submittedName>
        <fullName evidence="7">Radical SAM protein</fullName>
    </submittedName>
</protein>
<evidence type="ECO:0000256" key="1">
    <source>
        <dbReference type="ARBA" id="ARBA00001966"/>
    </source>
</evidence>
<dbReference type="InterPro" id="IPR058240">
    <property type="entry name" value="rSAM_sf"/>
</dbReference>
<dbReference type="InterPro" id="IPR034457">
    <property type="entry name" value="Organic_radical-activating"/>
</dbReference>
<evidence type="ECO:0000313" key="8">
    <source>
        <dbReference type="Proteomes" id="UP000604475"/>
    </source>
</evidence>
<keyword evidence="8" id="KW-1185">Reference proteome</keyword>
<organism evidence="7 8">
    <name type="scientific">Frankia nepalensis</name>
    <dbReference type="NCBI Taxonomy" id="1836974"/>
    <lineage>
        <taxon>Bacteria</taxon>
        <taxon>Bacillati</taxon>
        <taxon>Actinomycetota</taxon>
        <taxon>Actinomycetes</taxon>
        <taxon>Frankiales</taxon>
        <taxon>Frankiaceae</taxon>
        <taxon>Frankia</taxon>
    </lineage>
</organism>
<evidence type="ECO:0000256" key="4">
    <source>
        <dbReference type="ARBA" id="ARBA00022723"/>
    </source>
</evidence>
<keyword evidence="4" id="KW-0479">Metal-binding</keyword>
<evidence type="ECO:0000256" key="5">
    <source>
        <dbReference type="ARBA" id="ARBA00023004"/>
    </source>
</evidence>
<keyword evidence="5" id="KW-0408">Iron</keyword>
<dbReference type="EMBL" id="JAEACQ010000256">
    <property type="protein sequence ID" value="MBL7630941.1"/>
    <property type="molecule type" value="Genomic_DNA"/>
</dbReference>
<proteinExistence type="predicted"/>
<dbReference type="Pfam" id="PF13353">
    <property type="entry name" value="Fer4_12"/>
    <property type="match status" value="1"/>
</dbReference>
<dbReference type="GO" id="GO:0004748">
    <property type="term" value="F:ribonucleoside-diphosphate reductase activity, thioredoxin disulfide as acceptor"/>
    <property type="evidence" value="ECO:0007669"/>
    <property type="project" value="TreeGrafter"/>
</dbReference>
<evidence type="ECO:0000256" key="3">
    <source>
        <dbReference type="ARBA" id="ARBA00022691"/>
    </source>
</evidence>
<accession>A0A937RS50</accession>
<dbReference type="GO" id="GO:0051539">
    <property type="term" value="F:4 iron, 4 sulfur cluster binding"/>
    <property type="evidence" value="ECO:0007669"/>
    <property type="project" value="UniProtKB-KW"/>
</dbReference>
<dbReference type="PANTHER" id="PTHR30352:SF2">
    <property type="entry name" value="ANAEROBIC RIBONUCLEOSIDE-TRIPHOSPHATE REDUCTASE-ACTIVATING PROTEIN"/>
    <property type="match status" value="1"/>
</dbReference>
<dbReference type="Proteomes" id="UP000604475">
    <property type="component" value="Unassembled WGS sequence"/>
</dbReference>
<dbReference type="PANTHER" id="PTHR30352">
    <property type="entry name" value="PYRUVATE FORMATE-LYASE-ACTIVATING ENZYME"/>
    <property type="match status" value="1"/>
</dbReference>
<evidence type="ECO:0000256" key="2">
    <source>
        <dbReference type="ARBA" id="ARBA00022485"/>
    </source>
</evidence>
<dbReference type="InterPro" id="IPR013785">
    <property type="entry name" value="Aldolase_TIM"/>
</dbReference>
<sequence>MVSPAGQVPELRVHAVLPRSRANGPGLRTVVWTQGCALGCRGCFNPQTHAAGDAGAAWAVPALAEHVASFGTDGVTISGGEPLEQADAVVELARLCAGHGLSVIVLTGFAMPALRERRPRLVAALAEHVDVLVAGPYVAARRVAAGLRGSDNKTVHVFSGRHTLAELAEVPVAEATVGPDGTVVLTGVDPVAAVQARAGPVGAGVRAGA</sequence>
<evidence type="ECO:0000313" key="7">
    <source>
        <dbReference type="EMBL" id="MBL7630941.1"/>
    </source>
</evidence>
<dbReference type="RefSeq" id="WP_203001835.1">
    <property type="nucleotide sequence ID" value="NZ_JADWYU010000116.1"/>
</dbReference>
<comment type="caution">
    <text evidence="7">The sequence shown here is derived from an EMBL/GenBank/DDBJ whole genome shotgun (WGS) entry which is preliminary data.</text>
</comment>
<dbReference type="InterPro" id="IPR007197">
    <property type="entry name" value="rSAM"/>
</dbReference>
<dbReference type="AlphaFoldDB" id="A0A937RS50"/>
<reference evidence="7" key="1">
    <citation type="submission" date="2020-12" db="EMBL/GenBank/DDBJ databases">
        <title>Genomic characterization of non-nitrogen-fixing Frankia strains.</title>
        <authorList>
            <person name="Carlos-Shanley C."/>
            <person name="Guerra T."/>
            <person name="Hahn D."/>
        </authorList>
    </citation>
    <scope>NUCLEOTIDE SEQUENCE</scope>
    <source>
        <strain evidence="7">CN6</strain>
    </source>
</reference>
<comment type="cofactor">
    <cofactor evidence="1">
        <name>[4Fe-4S] cluster</name>
        <dbReference type="ChEBI" id="CHEBI:49883"/>
    </cofactor>
</comment>
<dbReference type="Gene3D" id="3.20.20.70">
    <property type="entry name" value="Aldolase class I"/>
    <property type="match status" value="1"/>
</dbReference>
<evidence type="ECO:0000256" key="6">
    <source>
        <dbReference type="ARBA" id="ARBA00023014"/>
    </source>
</evidence>
<keyword evidence="6" id="KW-0411">Iron-sulfur</keyword>
<dbReference type="SFLD" id="SFLDS00029">
    <property type="entry name" value="Radical_SAM"/>
    <property type="match status" value="1"/>
</dbReference>
<keyword evidence="3" id="KW-0949">S-adenosyl-L-methionine</keyword>